<dbReference type="NCBIfam" id="TIGR00066">
    <property type="entry name" value="g_glut_trans"/>
    <property type="match status" value="1"/>
</dbReference>
<dbReference type="InterPro" id="IPR052896">
    <property type="entry name" value="GGT-like_enzyme"/>
</dbReference>
<accession>A0A381VC94</accession>
<proteinExistence type="predicted"/>
<dbReference type="PANTHER" id="PTHR43881:SF1">
    <property type="entry name" value="GAMMA-GLUTAMYLTRANSPEPTIDASE (AFU_ORTHOLOGUE AFUA_4G13580)"/>
    <property type="match status" value="1"/>
</dbReference>
<dbReference type="SUPFAM" id="SSF56235">
    <property type="entry name" value="N-terminal nucleophile aminohydrolases (Ntn hydrolases)"/>
    <property type="match status" value="1"/>
</dbReference>
<gene>
    <name evidence="1" type="ORF">METZ01_LOCUS90836</name>
</gene>
<dbReference type="GO" id="GO:0006751">
    <property type="term" value="P:glutathione catabolic process"/>
    <property type="evidence" value="ECO:0007669"/>
    <property type="project" value="InterPro"/>
</dbReference>
<evidence type="ECO:0008006" key="2">
    <source>
        <dbReference type="Google" id="ProtNLM"/>
    </source>
</evidence>
<sequence>MLVVSAVVISLAVVSVAQAGAQDSPRPVVGRSMVVTGHGIVAASQPLAARAGVQVLERGGNAIDAAIAANSTIGLMEPTGNGIGGDLFALIYMAETGELHGLNASGWAPSGRTVEFLRSKGFEEVPSRGIYSVTVPGVVAGWDMMRERFGSLPFSESLAPAIYYAENGFPVSPVIANGWGRSSEMLGAHPNSKATFLPGGQAPKMGEMFRNPDLGASLRRIAEHGRDGYYEGQTAEAILKISEEMGGTFTADDLSEFRPQWVTPISTMYRGWKVSEIPPNTQGIAALIMLNLMEQYPIGEYGFHSAKALHVAIEAKKLAYADMLGYVGDPDFSKIPVEPMLSKAHAAERAKLINPTQAACEVAPSYFPGITTAEGNDTIYMTVIDKDGNIVSLIQSNYSGFGSGLVPPGVGFMLHNRGALFTMEDGHANTVEPRKRPLHTIIPAFMEKDGVQIGFGIMGGWNQAQAHAQFVANIVDFGFNIQEALEAGRFTKGSFTGCDVNIESLIPSTVRTELTALGHELNVRPPRTGGFGHGQAVMGTPAGIHFGASEPRHDGAAVPQAPSIFDR</sequence>
<dbReference type="InterPro" id="IPR000101">
    <property type="entry name" value="GGT_peptidase"/>
</dbReference>
<dbReference type="InterPro" id="IPR043137">
    <property type="entry name" value="GGT_ssub_C"/>
</dbReference>
<dbReference type="PRINTS" id="PR01210">
    <property type="entry name" value="GGTRANSPTASE"/>
</dbReference>
<dbReference type="Gene3D" id="1.10.246.130">
    <property type="match status" value="1"/>
</dbReference>
<dbReference type="InterPro" id="IPR029055">
    <property type="entry name" value="Ntn_hydrolases_N"/>
</dbReference>
<dbReference type="PANTHER" id="PTHR43881">
    <property type="entry name" value="GAMMA-GLUTAMYLTRANSPEPTIDASE (AFU_ORTHOLOGUE AFUA_4G13580)"/>
    <property type="match status" value="1"/>
</dbReference>
<dbReference type="GO" id="GO:0036374">
    <property type="term" value="F:glutathione hydrolase activity"/>
    <property type="evidence" value="ECO:0007669"/>
    <property type="project" value="InterPro"/>
</dbReference>
<evidence type="ECO:0000313" key="1">
    <source>
        <dbReference type="EMBL" id="SVA37982.1"/>
    </source>
</evidence>
<dbReference type="InterPro" id="IPR043138">
    <property type="entry name" value="GGT_lsub"/>
</dbReference>
<dbReference type="Gene3D" id="3.60.20.40">
    <property type="match status" value="1"/>
</dbReference>
<name>A0A381VC94_9ZZZZ</name>
<dbReference type="AlphaFoldDB" id="A0A381VC94"/>
<organism evidence="1">
    <name type="scientific">marine metagenome</name>
    <dbReference type="NCBI Taxonomy" id="408172"/>
    <lineage>
        <taxon>unclassified sequences</taxon>
        <taxon>metagenomes</taxon>
        <taxon>ecological metagenomes</taxon>
    </lineage>
</organism>
<reference evidence="1" key="1">
    <citation type="submission" date="2018-05" db="EMBL/GenBank/DDBJ databases">
        <authorList>
            <person name="Lanie J.A."/>
            <person name="Ng W.-L."/>
            <person name="Kazmierczak K.M."/>
            <person name="Andrzejewski T.M."/>
            <person name="Davidsen T.M."/>
            <person name="Wayne K.J."/>
            <person name="Tettelin H."/>
            <person name="Glass J.I."/>
            <person name="Rusch D."/>
            <person name="Podicherti R."/>
            <person name="Tsui H.-C.T."/>
            <person name="Winkler M.E."/>
        </authorList>
    </citation>
    <scope>NUCLEOTIDE SEQUENCE</scope>
</reference>
<dbReference type="Pfam" id="PF01019">
    <property type="entry name" value="G_glu_transpept"/>
    <property type="match status" value="1"/>
</dbReference>
<dbReference type="EMBL" id="UINC01008439">
    <property type="protein sequence ID" value="SVA37982.1"/>
    <property type="molecule type" value="Genomic_DNA"/>
</dbReference>
<protein>
    <recommendedName>
        <fullName evidence="2">Gamma-glutamyltransferase</fullName>
    </recommendedName>
</protein>